<evidence type="ECO:0000256" key="1">
    <source>
        <dbReference type="SAM" id="MobiDB-lite"/>
    </source>
</evidence>
<feature type="region of interest" description="Disordered" evidence="1">
    <location>
        <begin position="28"/>
        <end position="49"/>
    </location>
</feature>
<feature type="signal peptide" evidence="2">
    <location>
        <begin position="1"/>
        <end position="25"/>
    </location>
</feature>
<gene>
    <name evidence="3" type="ORF">Sxan_61520</name>
</gene>
<name>A0A919LBY6_9ACTN</name>
<feature type="region of interest" description="Disordered" evidence="1">
    <location>
        <begin position="69"/>
        <end position="100"/>
    </location>
</feature>
<sequence>MYKRMLRSVLAIVFSAVAVFWAVSAVESDAGSARGDQGTEVTGGAADDTGWTIVPTKYADTGWTSAPLGGLSDDTGWTTAPQGRNADDTGWTEAPAVVSA</sequence>
<organism evidence="3 4">
    <name type="scientific">Streptomyces xanthophaeus</name>
    <dbReference type="NCBI Taxonomy" id="67385"/>
    <lineage>
        <taxon>Bacteria</taxon>
        <taxon>Bacillati</taxon>
        <taxon>Actinomycetota</taxon>
        <taxon>Actinomycetes</taxon>
        <taxon>Kitasatosporales</taxon>
        <taxon>Streptomycetaceae</taxon>
        <taxon>Streptomyces</taxon>
    </lineage>
</organism>
<feature type="chain" id="PRO_5037517895" description="Secreted protein" evidence="2">
    <location>
        <begin position="26"/>
        <end position="100"/>
    </location>
</feature>
<reference evidence="3" key="1">
    <citation type="submission" date="2020-09" db="EMBL/GenBank/DDBJ databases">
        <title>Whole genome shotgun sequence of Streptomyces xanthophaeus NBRC 12829.</title>
        <authorList>
            <person name="Komaki H."/>
            <person name="Tamura T."/>
        </authorList>
    </citation>
    <scope>NUCLEOTIDE SEQUENCE</scope>
    <source>
        <strain evidence="3">NBRC 12829</strain>
    </source>
</reference>
<accession>A0A919LBY6</accession>
<dbReference type="Proteomes" id="UP000600026">
    <property type="component" value="Unassembled WGS sequence"/>
</dbReference>
<dbReference type="EMBL" id="BNEE01000006">
    <property type="protein sequence ID" value="GHI88788.1"/>
    <property type="molecule type" value="Genomic_DNA"/>
</dbReference>
<evidence type="ECO:0000313" key="3">
    <source>
        <dbReference type="EMBL" id="GHI88788.1"/>
    </source>
</evidence>
<evidence type="ECO:0000313" key="4">
    <source>
        <dbReference type="Proteomes" id="UP000600026"/>
    </source>
</evidence>
<proteinExistence type="predicted"/>
<comment type="caution">
    <text evidence="3">The sequence shown here is derived from an EMBL/GenBank/DDBJ whole genome shotgun (WGS) entry which is preliminary data.</text>
</comment>
<protein>
    <recommendedName>
        <fullName evidence="5">Secreted protein</fullName>
    </recommendedName>
</protein>
<keyword evidence="4" id="KW-1185">Reference proteome</keyword>
<dbReference type="AlphaFoldDB" id="A0A919LBY6"/>
<keyword evidence="2" id="KW-0732">Signal</keyword>
<evidence type="ECO:0000256" key="2">
    <source>
        <dbReference type="SAM" id="SignalP"/>
    </source>
</evidence>
<evidence type="ECO:0008006" key="5">
    <source>
        <dbReference type="Google" id="ProtNLM"/>
    </source>
</evidence>